<evidence type="ECO:0000256" key="1">
    <source>
        <dbReference type="SAM" id="MobiDB-lite"/>
    </source>
</evidence>
<name>A0A7C2JZW4_9PLAN</name>
<gene>
    <name evidence="2" type="ORF">ENQ76_15195</name>
</gene>
<sequence>MEEVTEQLEIAEALETVTEISAVAAEPVQQQFETNIANAGSPGSAKGTGRRALGAGGGSAGIPREQRWFVRFGDQAGVEEYARQLDFFGIELGALLPDFRLAYLSQLSQPRPMVRFVKSGKDEARLYMTWQGGERRVADVQLFAKAQVDVPPGAPLFHFYPPAVENQLAQLELSYRGRPVKEIKRTYFTVEGTARNYQFRVVRQLYLE</sequence>
<comment type="caution">
    <text evidence="2">The sequence shown here is derived from an EMBL/GenBank/DDBJ whole genome shotgun (WGS) entry which is preliminary data.</text>
</comment>
<feature type="region of interest" description="Disordered" evidence="1">
    <location>
        <begin position="36"/>
        <end position="59"/>
    </location>
</feature>
<proteinExistence type="predicted"/>
<accession>A0A7C2JZW4</accession>
<dbReference type="AlphaFoldDB" id="A0A7C2JZW4"/>
<reference evidence="2" key="1">
    <citation type="journal article" date="2020" name="mSystems">
        <title>Genome- and Community-Level Interaction Insights into Carbon Utilization and Element Cycling Functions of Hydrothermarchaeota in Hydrothermal Sediment.</title>
        <authorList>
            <person name="Zhou Z."/>
            <person name="Liu Y."/>
            <person name="Xu W."/>
            <person name="Pan J."/>
            <person name="Luo Z.H."/>
            <person name="Li M."/>
        </authorList>
    </citation>
    <scope>NUCLEOTIDE SEQUENCE [LARGE SCALE GENOMIC DNA]</scope>
    <source>
        <strain evidence="2">SpSt-339</strain>
    </source>
</reference>
<organism evidence="2">
    <name type="scientific">Schlesneria paludicola</name>
    <dbReference type="NCBI Taxonomy" id="360056"/>
    <lineage>
        <taxon>Bacteria</taxon>
        <taxon>Pseudomonadati</taxon>
        <taxon>Planctomycetota</taxon>
        <taxon>Planctomycetia</taxon>
        <taxon>Planctomycetales</taxon>
        <taxon>Planctomycetaceae</taxon>
        <taxon>Schlesneria</taxon>
    </lineage>
</organism>
<protein>
    <submittedName>
        <fullName evidence="2">Uncharacterized protein</fullName>
    </submittedName>
</protein>
<evidence type="ECO:0000313" key="2">
    <source>
        <dbReference type="EMBL" id="HEN16806.1"/>
    </source>
</evidence>
<dbReference type="EMBL" id="DSOK01000418">
    <property type="protein sequence ID" value="HEN16806.1"/>
    <property type="molecule type" value="Genomic_DNA"/>
</dbReference>